<dbReference type="Proteomes" id="UP000015105">
    <property type="component" value="Chromosome 3D"/>
</dbReference>
<evidence type="ECO:0000313" key="2">
    <source>
        <dbReference type="Proteomes" id="UP000015105"/>
    </source>
</evidence>
<dbReference type="AlphaFoldDB" id="A0A453ETM8"/>
<reference evidence="1" key="3">
    <citation type="journal article" date="2017" name="Nature">
        <title>Genome sequence of the progenitor of the wheat D genome Aegilops tauschii.</title>
        <authorList>
            <person name="Luo M.C."/>
            <person name="Gu Y.Q."/>
            <person name="Puiu D."/>
            <person name="Wang H."/>
            <person name="Twardziok S.O."/>
            <person name="Deal K.R."/>
            <person name="Huo N."/>
            <person name="Zhu T."/>
            <person name="Wang L."/>
            <person name="Wang Y."/>
            <person name="McGuire P.E."/>
            <person name="Liu S."/>
            <person name="Long H."/>
            <person name="Ramasamy R.K."/>
            <person name="Rodriguez J.C."/>
            <person name="Van S.L."/>
            <person name="Yuan L."/>
            <person name="Wang Z."/>
            <person name="Xia Z."/>
            <person name="Xiao L."/>
            <person name="Anderson O.D."/>
            <person name="Ouyang S."/>
            <person name="Liang Y."/>
            <person name="Zimin A.V."/>
            <person name="Pertea G."/>
            <person name="Qi P."/>
            <person name="Bennetzen J.L."/>
            <person name="Dai X."/>
            <person name="Dawson M.W."/>
            <person name="Muller H.G."/>
            <person name="Kugler K."/>
            <person name="Rivarola-Duarte L."/>
            <person name="Spannagl M."/>
            <person name="Mayer K.F.X."/>
            <person name="Lu F.H."/>
            <person name="Bevan M.W."/>
            <person name="Leroy P."/>
            <person name="Li P."/>
            <person name="You F.M."/>
            <person name="Sun Q."/>
            <person name="Liu Z."/>
            <person name="Lyons E."/>
            <person name="Wicker T."/>
            <person name="Salzberg S.L."/>
            <person name="Devos K.M."/>
            <person name="Dvorak J."/>
        </authorList>
    </citation>
    <scope>NUCLEOTIDE SEQUENCE [LARGE SCALE GENOMIC DNA]</scope>
    <source>
        <strain evidence="1">cv. AL8/78</strain>
    </source>
</reference>
<evidence type="ECO:0000313" key="1">
    <source>
        <dbReference type="EnsemblPlants" id="AET3Gv20455300.10"/>
    </source>
</evidence>
<reference evidence="1" key="4">
    <citation type="submission" date="2019-03" db="UniProtKB">
        <authorList>
            <consortium name="EnsemblPlants"/>
        </authorList>
    </citation>
    <scope>IDENTIFICATION</scope>
</reference>
<dbReference type="EnsemblPlants" id="AET3Gv20455300.10">
    <property type="protein sequence ID" value="AET3Gv20455300.10"/>
    <property type="gene ID" value="AET3Gv20455300"/>
</dbReference>
<reference evidence="1" key="5">
    <citation type="journal article" date="2021" name="G3 (Bethesda)">
        <title>Aegilops tauschii genome assembly Aet v5.0 features greater sequence contiguity and improved annotation.</title>
        <authorList>
            <person name="Wang L."/>
            <person name="Zhu T."/>
            <person name="Rodriguez J.C."/>
            <person name="Deal K.R."/>
            <person name="Dubcovsky J."/>
            <person name="McGuire P.E."/>
            <person name="Lux T."/>
            <person name="Spannagl M."/>
            <person name="Mayer K.F.X."/>
            <person name="Baldrich P."/>
            <person name="Meyers B.C."/>
            <person name="Huo N."/>
            <person name="Gu Y.Q."/>
            <person name="Zhou H."/>
            <person name="Devos K.M."/>
            <person name="Bennetzen J.L."/>
            <person name="Unver T."/>
            <person name="Budak H."/>
            <person name="Gulick P.J."/>
            <person name="Galiba G."/>
            <person name="Kalapos B."/>
            <person name="Nelson D.R."/>
            <person name="Li P."/>
            <person name="You F.M."/>
            <person name="Luo M.C."/>
            <person name="Dvorak J."/>
        </authorList>
    </citation>
    <scope>NUCLEOTIDE SEQUENCE [LARGE SCALE GENOMIC DNA]</scope>
    <source>
        <strain evidence="1">cv. AL8/78</strain>
    </source>
</reference>
<name>A0A453ETM8_AEGTS</name>
<reference evidence="2" key="1">
    <citation type="journal article" date="2014" name="Science">
        <title>Ancient hybridizations among the ancestral genomes of bread wheat.</title>
        <authorList>
            <consortium name="International Wheat Genome Sequencing Consortium,"/>
            <person name="Marcussen T."/>
            <person name="Sandve S.R."/>
            <person name="Heier L."/>
            <person name="Spannagl M."/>
            <person name="Pfeifer M."/>
            <person name="Jakobsen K.S."/>
            <person name="Wulff B.B."/>
            <person name="Steuernagel B."/>
            <person name="Mayer K.F."/>
            <person name="Olsen O.A."/>
        </authorList>
    </citation>
    <scope>NUCLEOTIDE SEQUENCE [LARGE SCALE GENOMIC DNA]</scope>
    <source>
        <strain evidence="2">cv. AL8/78</strain>
    </source>
</reference>
<organism evidence="1 2">
    <name type="scientific">Aegilops tauschii subsp. strangulata</name>
    <name type="common">Goatgrass</name>
    <dbReference type="NCBI Taxonomy" id="200361"/>
    <lineage>
        <taxon>Eukaryota</taxon>
        <taxon>Viridiplantae</taxon>
        <taxon>Streptophyta</taxon>
        <taxon>Embryophyta</taxon>
        <taxon>Tracheophyta</taxon>
        <taxon>Spermatophyta</taxon>
        <taxon>Magnoliopsida</taxon>
        <taxon>Liliopsida</taxon>
        <taxon>Poales</taxon>
        <taxon>Poaceae</taxon>
        <taxon>BOP clade</taxon>
        <taxon>Pooideae</taxon>
        <taxon>Triticodae</taxon>
        <taxon>Triticeae</taxon>
        <taxon>Triticinae</taxon>
        <taxon>Aegilops</taxon>
    </lineage>
</organism>
<proteinExistence type="predicted"/>
<keyword evidence="2" id="KW-1185">Reference proteome</keyword>
<protein>
    <submittedName>
        <fullName evidence="1">Uncharacterized protein</fullName>
    </submittedName>
</protein>
<dbReference type="Gramene" id="AET3Gv20455300.10">
    <property type="protein sequence ID" value="AET3Gv20455300.10"/>
    <property type="gene ID" value="AET3Gv20455300"/>
</dbReference>
<sequence>LYLEYLTPCTCLGRSVKTFTYETLNNIARLINGISALLLTLLPGKANILEGVSGWELRPAFR</sequence>
<accession>A0A453ETM8</accession>
<reference evidence="2" key="2">
    <citation type="journal article" date="2017" name="Nat. Plants">
        <title>The Aegilops tauschii genome reveals multiple impacts of transposons.</title>
        <authorList>
            <person name="Zhao G."/>
            <person name="Zou C."/>
            <person name="Li K."/>
            <person name="Wang K."/>
            <person name="Li T."/>
            <person name="Gao L."/>
            <person name="Zhang X."/>
            <person name="Wang H."/>
            <person name="Yang Z."/>
            <person name="Liu X."/>
            <person name="Jiang W."/>
            <person name="Mao L."/>
            <person name="Kong X."/>
            <person name="Jiao Y."/>
            <person name="Jia J."/>
        </authorList>
    </citation>
    <scope>NUCLEOTIDE SEQUENCE [LARGE SCALE GENOMIC DNA]</scope>
    <source>
        <strain evidence="2">cv. AL8/78</strain>
    </source>
</reference>